<gene>
    <name evidence="5" type="primary">TPHA0M00700</name>
    <name evidence="5" type="ordered locus">TPHA_0M00700</name>
</gene>
<dbReference type="Gene3D" id="3.10.20.90">
    <property type="entry name" value="Phosphatidylinositol 3-kinase Catalytic Subunit, Chain A, domain 1"/>
    <property type="match status" value="1"/>
</dbReference>
<reference evidence="5 6" key="1">
    <citation type="journal article" date="2011" name="Proc. Natl. Acad. Sci. U.S.A.">
        <title>Evolutionary erosion of yeast sex chromosomes by mating-type switching accidents.</title>
        <authorList>
            <person name="Gordon J.L."/>
            <person name="Armisen D."/>
            <person name="Proux-Wera E."/>
            <person name="Oheigeartaigh S.S."/>
            <person name="Byrne K.P."/>
            <person name="Wolfe K.H."/>
        </authorList>
    </citation>
    <scope>NUCLEOTIDE SEQUENCE [LARGE SCALE GENOMIC DNA]</scope>
    <source>
        <strain evidence="6">ATCC 24235 / CBS 4417 / NBRC 1672 / NRRL Y-8282 / UCD 70-5</strain>
    </source>
</reference>
<dbReference type="Gene3D" id="2.130.10.10">
    <property type="entry name" value="YVTN repeat-like/Quinoprotein amine dehydrogenase"/>
    <property type="match status" value="2"/>
</dbReference>
<feature type="compositionally biased region" description="Low complexity" evidence="4">
    <location>
        <begin position="563"/>
        <end position="582"/>
    </location>
</feature>
<dbReference type="GeneID" id="11532031"/>
<dbReference type="Pfam" id="PF11816">
    <property type="entry name" value="DUF3337"/>
    <property type="match status" value="1"/>
</dbReference>
<dbReference type="GO" id="GO:0043130">
    <property type="term" value="F:ubiquitin binding"/>
    <property type="evidence" value="ECO:0007669"/>
    <property type="project" value="EnsemblFungi"/>
</dbReference>
<dbReference type="Proteomes" id="UP000005666">
    <property type="component" value="Chromosome 13"/>
</dbReference>
<dbReference type="SUPFAM" id="SSF50978">
    <property type="entry name" value="WD40 repeat-like"/>
    <property type="match status" value="1"/>
</dbReference>
<dbReference type="EMBL" id="HE612868">
    <property type="protein sequence ID" value="CCE65645.1"/>
    <property type="molecule type" value="Genomic_DNA"/>
</dbReference>
<feature type="compositionally biased region" description="Polar residues" evidence="4">
    <location>
        <begin position="926"/>
        <end position="939"/>
    </location>
</feature>
<name>G8C0D0_TETPH</name>
<dbReference type="InterPro" id="IPR001680">
    <property type="entry name" value="WD40_rpt"/>
</dbReference>
<feature type="region of interest" description="Disordered" evidence="4">
    <location>
        <begin position="535"/>
        <end position="582"/>
    </location>
</feature>
<dbReference type="PANTHER" id="PTHR19862:SF14">
    <property type="entry name" value="WD REPEAT-CONTAINING PROTEIN 48"/>
    <property type="match status" value="1"/>
</dbReference>
<feature type="region of interest" description="Disordered" evidence="4">
    <location>
        <begin position="610"/>
        <end position="749"/>
    </location>
</feature>
<feature type="repeat" description="WD" evidence="3">
    <location>
        <begin position="224"/>
        <end position="255"/>
    </location>
</feature>
<organism evidence="5 6">
    <name type="scientific">Tetrapisispora phaffii (strain ATCC 24235 / CBS 4417 / NBRC 1672 / NRRL Y-8282 / UCD 70-5)</name>
    <name type="common">Yeast</name>
    <name type="synonym">Fabospora phaffii</name>
    <dbReference type="NCBI Taxonomy" id="1071381"/>
    <lineage>
        <taxon>Eukaryota</taxon>
        <taxon>Fungi</taxon>
        <taxon>Dikarya</taxon>
        <taxon>Ascomycota</taxon>
        <taxon>Saccharomycotina</taxon>
        <taxon>Saccharomycetes</taxon>
        <taxon>Saccharomycetales</taxon>
        <taxon>Saccharomycetaceae</taxon>
        <taxon>Tetrapisispora</taxon>
    </lineage>
</organism>
<dbReference type="HOGENOM" id="CLU_297547_0_0_1"/>
<proteinExistence type="predicted"/>
<dbReference type="InterPro" id="IPR036322">
    <property type="entry name" value="WD40_repeat_dom_sf"/>
</dbReference>
<feature type="compositionally biased region" description="Basic residues" evidence="4">
    <location>
        <begin position="552"/>
        <end position="562"/>
    </location>
</feature>
<feature type="compositionally biased region" description="Polar residues" evidence="4">
    <location>
        <begin position="630"/>
        <end position="647"/>
    </location>
</feature>
<feature type="compositionally biased region" description="Acidic residues" evidence="4">
    <location>
        <begin position="678"/>
        <end position="688"/>
    </location>
</feature>
<keyword evidence="2" id="KW-0677">Repeat</keyword>
<dbReference type="SMART" id="SM00320">
    <property type="entry name" value="WD40"/>
    <property type="match status" value="4"/>
</dbReference>
<dbReference type="OrthoDB" id="2421129at2759"/>
<dbReference type="eggNOG" id="KOG0308">
    <property type="taxonomic scope" value="Eukaryota"/>
</dbReference>
<evidence type="ECO:0000256" key="4">
    <source>
        <dbReference type="SAM" id="MobiDB-lite"/>
    </source>
</evidence>
<dbReference type="PROSITE" id="PS50082">
    <property type="entry name" value="WD_REPEATS_2"/>
    <property type="match status" value="1"/>
</dbReference>
<dbReference type="PANTHER" id="PTHR19862">
    <property type="entry name" value="WD REPEAT-CONTAINING PROTEIN 48"/>
    <property type="match status" value="1"/>
</dbReference>
<dbReference type="KEGG" id="tpf:TPHA_0M00700"/>
<keyword evidence="1 3" id="KW-0853">WD repeat</keyword>
<accession>G8C0D0</accession>
<dbReference type="GO" id="GO:0000724">
    <property type="term" value="P:double-strand break repair via homologous recombination"/>
    <property type="evidence" value="ECO:0007669"/>
    <property type="project" value="TreeGrafter"/>
</dbReference>
<dbReference type="Pfam" id="PF00400">
    <property type="entry name" value="WD40"/>
    <property type="match status" value="1"/>
</dbReference>
<evidence type="ECO:0000313" key="6">
    <source>
        <dbReference type="Proteomes" id="UP000005666"/>
    </source>
</evidence>
<dbReference type="STRING" id="1071381.G8C0D0"/>
<sequence length="1057" mass="119538">MADQFTVSYGLPLPQLRNQQHETHILPVTKILQCRNQDKYNTDSERCESFLTCGRDGSIIKYLYSSDFQLIETKKMQAHSDWVTDLIDVGNSIFISVSHDFSIVLHSINGKLDTWETKIIGCHDDYIKCIVSLPKIFSDYDEDKITFATAGLDKKIKVWSLNKRLLTYKLLHVFDNSQDNGTGSVYVISAVDNPSVPYDLIAGDNNGNIILYSCKEGVEVARIEKAHDQNIKCLKCVDNYKNLISTSSDGTITAWAIAISKTFDDKNNEIIIPLTKIRNLNWNGAPVWCIYGESLKELYVGDAKANIFKVNFEISQPSAVVIFNGTRYPSKADTTESRNNFGILDLMRVHDTNNLFFSVSKDSNLMHLDVELDDLTLIQGGVALTRSSLLTNRRHVITENTRGEIQTWDIISCRLLNTFDVTDGDFNDIVYKYTTKEILPHWCTVSIKVGLLFVKLNARLLSTEVYGAALENYEIINDVIINPDQRFNLGKIVINSLFNEFLSYEIEKDKLLRKRIASKKKDSFFNYQKDEHNNSSLSIENGEPGTSDKKNKDKKKKSHIMKFKLGSPSTQPAFSTTPSTPSSMIGNYSDNDRNINISNNLQNGIKITLESPRPQNRTKQPSIEKLVNGYPNSKTESGTISMSTGSYLNRKLKKLGSRPSSAVQGGEHYENVRTPDSSFDESSVDYGDDNNGTLRPVTATPFASITQSPQQRASSTPALEFSSRNSPLPSASVGGNVSPDNVNQSTGKTLSHSKRNFMCDLLSEFEEAYIQQFQLNSSSLKLLSKKQPESKISKATELPLLRIKFGTLLVIHKWEKDACGGIVVFSTFLPGTNQSLDNNEFNDTTVIMEGEEFDSQIYEDEKLEKFDFIDYEYGHGINRRMLFEQLERNVPYWFAKILFDDNNHHESQSQPKLNFTIALWTDDGPNSNANNTNDINKQSDNIDKPPSSKSAYQRLKFSRNKSTDSLPTATSLPRISEYNSKLSALGMVRIKKIKQFITERFDCKTPEMKAKVDPSDWLEILCKGQVLENDMTLSSVKTLYWKSQNGMVLEYRRKIKD</sequence>
<dbReference type="InterPro" id="IPR051246">
    <property type="entry name" value="WDR48"/>
</dbReference>
<evidence type="ECO:0000256" key="3">
    <source>
        <dbReference type="PROSITE-ProRule" id="PRU00221"/>
    </source>
</evidence>
<dbReference type="OMA" id="WDIVSCE"/>
<evidence type="ECO:0000256" key="1">
    <source>
        <dbReference type="ARBA" id="ARBA00022574"/>
    </source>
</evidence>
<evidence type="ECO:0000313" key="5">
    <source>
        <dbReference type="EMBL" id="CCE65645.1"/>
    </source>
</evidence>
<feature type="region of interest" description="Disordered" evidence="4">
    <location>
        <begin position="926"/>
        <end position="950"/>
    </location>
</feature>
<dbReference type="InterPro" id="IPR021772">
    <property type="entry name" value="WDR48/Bun107"/>
</dbReference>
<dbReference type="RefSeq" id="XP_003688079.1">
    <property type="nucleotide sequence ID" value="XM_003688031.1"/>
</dbReference>
<protein>
    <submittedName>
        <fullName evidence="5">Uncharacterized protein</fullName>
    </submittedName>
</protein>
<evidence type="ECO:0000256" key="2">
    <source>
        <dbReference type="ARBA" id="ARBA00022737"/>
    </source>
</evidence>
<feature type="compositionally biased region" description="Polar residues" evidence="4">
    <location>
        <begin position="701"/>
        <end position="749"/>
    </location>
</feature>
<dbReference type="AlphaFoldDB" id="G8C0D0"/>
<dbReference type="InterPro" id="IPR015943">
    <property type="entry name" value="WD40/YVTN_repeat-like_dom_sf"/>
</dbReference>
<keyword evidence="6" id="KW-1185">Reference proteome</keyword>